<reference evidence="1" key="1">
    <citation type="submission" date="2020-05" db="EMBL/GenBank/DDBJ databases">
        <title>WGS assembly of Panicum virgatum.</title>
        <authorList>
            <person name="Lovell J.T."/>
            <person name="Jenkins J."/>
            <person name="Shu S."/>
            <person name="Juenger T.E."/>
            <person name="Schmutz J."/>
        </authorList>
    </citation>
    <scope>NUCLEOTIDE SEQUENCE</scope>
    <source>
        <strain evidence="1">AP13</strain>
    </source>
</reference>
<comment type="caution">
    <text evidence="1">The sequence shown here is derived from an EMBL/GenBank/DDBJ whole genome shotgun (WGS) entry which is preliminary data.</text>
</comment>
<evidence type="ECO:0000313" key="1">
    <source>
        <dbReference type="EMBL" id="KAG2547444.1"/>
    </source>
</evidence>
<proteinExistence type="predicted"/>
<gene>
    <name evidence="1" type="ORF">PVAP13_9KG102420</name>
</gene>
<keyword evidence="2" id="KW-1185">Reference proteome</keyword>
<evidence type="ECO:0000313" key="2">
    <source>
        <dbReference type="Proteomes" id="UP000823388"/>
    </source>
</evidence>
<dbReference type="Proteomes" id="UP000823388">
    <property type="component" value="Chromosome 9K"/>
</dbReference>
<dbReference type="EMBL" id="CM029053">
    <property type="protein sequence ID" value="KAG2547444.1"/>
    <property type="molecule type" value="Genomic_DNA"/>
</dbReference>
<dbReference type="AlphaFoldDB" id="A0A8T0NKR9"/>
<name>A0A8T0NKR9_PANVG</name>
<accession>A0A8T0NKR9</accession>
<sequence>MQCIYYRSIMQSMYSYHLTATDNRQLFSSVFEGKKNNATIFNLLLIVFGPSKGSK</sequence>
<organism evidence="1 2">
    <name type="scientific">Panicum virgatum</name>
    <name type="common">Blackwell switchgrass</name>
    <dbReference type="NCBI Taxonomy" id="38727"/>
    <lineage>
        <taxon>Eukaryota</taxon>
        <taxon>Viridiplantae</taxon>
        <taxon>Streptophyta</taxon>
        <taxon>Embryophyta</taxon>
        <taxon>Tracheophyta</taxon>
        <taxon>Spermatophyta</taxon>
        <taxon>Magnoliopsida</taxon>
        <taxon>Liliopsida</taxon>
        <taxon>Poales</taxon>
        <taxon>Poaceae</taxon>
        <taxon>PACMAD clade</taxon>
        <taxon>Panicoideae</taxon>
        <taxon>Panicodae</taxon>
        <taxon>Paniceae</taxon>
        <taxon>Panicinae</taxon>
        <taxon>Panicum</taxon>
        <taxon>Panicum sect. Hiantes</taxon>
    </lineage>
</organism>
<protein>
    <submittedName>
        <fullName evidence="1">Uncharacterized protein</fullName>
    </submittedName>
</protein>